<keyword evidence="3" id="KW-0067">ATP-binding</keyword>
<sequence length="832" mass="91866">MSNTINFGIDLGTSNSLIAKFDKGEVQVFKNPNGFKETLPSVVGFRNDRTMVGDKARVYLERDARSVVSRFKRKMGTSESFNIKALGASLTPTELSAIVLKELKAFVQSGEEVDAAVITIPASFDTLQSNATKEAGRQAGFKTVVLLQEPIAASLAYANKERNVDLKNSQWLVYDLGGGTFDAALVRIVEGELTVVDHEGNNYLGGTDFDELLVEKVLVPELLKRGRFDDLLGSLKSLTGERNALWHVLLARAEEAKVELSAKTSTEFDLGATPVEDDDGNEIDAILTVTRSEFESVIKDAVEASIDMVKRILTRNKLQPSDLQFALMVGGSTYIPYVRRRVQEVLGIAVNTDIDPTNAIAVGAAYFAGTKEKQRDAEAGADRDASPLKIRMVYNKTSQETEETFTARVEGDLDGMQYRIVGNDGSFDSGLKRLASRIMEDLPLREGAYNIFTFKVFDAQGTQVRLDEDAIQIAQGRYSVAGQMLPDDLCLVLDKLDANDTRLHLLFGKNVVLPAATKYTAEVGKTIVKGSDEALHILVVEGPQDRHASTNKPLGALVITGRQLTRDLIKGTEVDMIFTLSESRDVTVSAYLNGTDQEFSQVFNPKLREVSTSVLATETLRLEERLHEEIADAEKRGQRDVASGLGKTLAGVQELMGRVAALRDDDVTDRKFQLEDTKRELARSMHELTAGKRLELARSEYRSVKEGCATTVQESGNDRERNQLKEILAREHTFIASHSPEKIEAVTTELRSIEFGILARTPGFLLSMFEHLTTKLPSMNDQIQATRLFDTGKRAIAGEDWSEVRAICARLWDLLPDDQQDTPQARMLTGLV</sequence>
<protein>
    <submittedName>
        <fullName evidence="4">Hsp70 family protein</fullName>
    </submittedName>
</protein>
<evidence type="ECO:0000313" key="4">
    <source>
        <dbReference type="EMBL" id="MCS0585339.1"/>
    </source>
</evidence>
<evidence type="ECO:0000256" key="1">
    <source>
        <dbReference type="ARBA" id="ARBA00007381"/>
    </source>
</evidence>
<dbReference type="InterPro" id="IPR029047">
    <property type="entry name" value="HSP70_peptide-bd_sf"/>
</dbReference>
<dbReference type="PRINTS" id="PR00301">
    <property type="entry name" value="HEATSHOCK70"/>
</dbReference>
<dbReference type="InterPro" id="IPR043129">
    <property type="entry name" value="ATPase_NBD"/>
</dbReference>
<dbReference type="InterPro" id="IPR018181">
    <property type="entry name" value="Heat_shock_70_CS"/>
</dbReference>
<gene>
    <name evidence="4" type="ORF">NX784_27545</name>
</gene>
<comment type="caution">
    <text evidence="4">The sequence shown here is derived from an EMBL/GenBank/DDBJ whole genome shotgun (WGS) entry which is preliminary data.</text>
</comment>
<dbReference type="Gene3D" id="3.90.640.10">
    <property type="entry name" value="Actin, Chain A, domain 4"/>
    <property type="match status" value="1"/>
</dbReference>
<evidence type="ECO:0000256" key="3">
    <source>
        <dbReference type="ARBA" id="ARBA00022840"/>
    </source>
</evidence>
<organism evidence="4 5">
    <name type="scientific">Massilia pinisoli</name>
    <dbReference type="NCBI Taxonomy" id="1772194"/>
    <lineage>
        <taxon>Bacteria</taxon>
        <taxon>Pseudomonadati</taxon>
        <taxon>Pseudomonadota</taxon>
        <taxon>Betaproteobacteria</taxon>
        <taxon>Burkholderiales</taxon>
        <taxon>Oxalobacteraceae</taxon>
        <taxon>Telluria group</taxon>
        <taxon>Massilia</taxon>
    </lineage>
</organism>
<keyword evidence="2" id="KW-0547">Nucleotide-binding</keyword>
<evidence type="ECO:0000313" key="5">
    <source>
        <dbReference type="Proteomes" id="UP001204151"/>
    </source>
</evidence>
<dbReference type="Gene3D" id="3.30.420.40">
    <property type="match status" value="2"/>
</dbReference>
<reference evidence="4 5" key="1">
    <citation type="submission" date="2022-08" db="EMBL/GenBank/DDBJ databases">
        <title>Reclassification of Massilia species as members of the genera Telluria, Duganella, Pseudoduganella, Mokoshia gen. nov. and Zemynaea gen. nov. using orthogonal and non-orthogonal genome-based approaches.</title>
        <authorList>
            <person name="Bowman J.P."/>
        </authorList>
    </citation>
    <scope>NUCLEOTIDE SEQUENCE [LARGE SCALE GENOMIC DNA]</scope>
    <source>
        <strain evidence="4 5">JCM 31316</strain>
    </source>
</reference>
<dbReference type="PANTHER" id="PTHR19375">
    <property type="entry name" value="HEAT SHOCK PROTEIN 70KDA"/>
    <property type="match status" value="1"/>
</dbReference>
<accession>A0ABT1ZZI7</accession>
<evidence type="ECO:0000256" key="2">
    <source>
        <dbReference type="ARBA" id="ARBA00022741"/>
    </source>
</evidence>
<keyword evidence="5" id="KW-1185">Reference proteome</keyword>
<dbReference type="Proteomes" id="UP001204151">
    <property type="component" value="Unassembled WGS sequence"/>
</dbReference>
<comment type="similarity">
    <text evidence="1">Belongs to the heat shock protein 70 family.</text>
</comment>
<dbReference type="Pfam" id="PF00012">
    <property type="entry name" value="HSP70"/>
    <property type="match status" value="1"/>
</dbReference>
<dbReference type="SUPFAM" id="SSF100920">
    <property type="entry name" value="Heat shock protein 70kD (HSP70), peptide-binding domain"/>
    <property type="match status" value="1"/>
</dbReference>
<dbReference type="SUPFAM" id="SSF53067">
    <property type="entry name" value="Actin-like ATPase domain"/>
    <property type="match status" value="2"/>
</dbReference>
<dbReference type="CDD" id="cd24029">
    <property type="entry name" value="ASKHA_NBD_HSP70_DnaK_HscA_HscC"/>
    <property type="match status" value="1"/>
</dbReference>
<dbReference type="EMBL" id="JANUGW010000032">
    <property type="protein sequence ID" value="MCS0585339.1"/>
    <property type="molecule type" value="Genomic_DNA"/>
</dbReference>
<dbReference type="PROSITE" id="PS00297">
    <property type="entry name" value="HSP70_1"/>
    <property type="match status" value="1"/>
</dbReference>
<dbReference type="InterPro" id="IPR013126">
    <property type="entry name" value="Hsp_70_fam"/>
</dbReference>
<name>A0ABT1ZZI7_9BURK</name>
<proteinExistence type="inferred from homology"/>
<dbReference type="RefSeq" id="WP_258819864.1">
    <property type="nucleotide sequence ID" value="NZ_JANUGW010000032.1"/>
</dbReference>